<dbReference type="KEGG" id="tpf:TPHA_0C04610"/>
<feature type="region of interest" description="Disordered" evidence="8">
    <location>
        <begin position="155"/>
        <end position="180"/>
    </location>
</feature>
<keyword evidence="4 7" id="KW-0233">DNA recombination</keyword>
<dbReference type="Pfam" id="PF08743">
    <property type="entry name" value="Nse4_C"/>
    <property type="match status" value="1"/>
</dbReference>
<dbReference type="GeneID" id="11533927"/>
<evidence type="ECO:0000313" key="12">
    <source>
        <dbReference type="Proteomes" id="UP000005666"/>
    </source>
</evidence>
<evidence type="ECO:0000256" key="5">
    <source>
        <dbReference type="ARBA" id="ARBA00023204"/>
    </source>
</evidence>
<accession>G8BQU9</accession>
<dbReference type="GO" id="GO:0030915">
    <property type="term" value="C:Smc5-Smc6 complex"/>
    <property type="evidence" value="ECO:0007669"/>
    <property type="project" value="UniProtKB-UniRule"/>
</dbReference>
<dbReference type="EMBL" id="HE612858">
    <property type="protein sequence ID" value="CCE62611.1"/>
    <property type="molecule type" value="Genomic_DNA"/>
</dbReference>
<dbReference type="GO" id="GO:0019789">
    <property type="term" value="F:SUMO transferase activity"/>
    <property type="evidence" value="ECO:0007669"/>
    <property type="project" value="EnsemblFungi"/>
</dbReference>
<evidence type="ECO:0000256" key="1">
    <source>
        <dbReference type="ARBA" id="ARBA00004123"/>
    </source>
</evidence>
<evidence type="ECO:0000256" key="6">
    <source>
        <dbReference type="ARBA" id="ARBA00023242"/>
    </source>
</evidence>
<feature type="compositionally biased region" description="Polar residues" evidence="8">
    <location>
        <begin position="165"/>
        <end position="175"/>
    </location>
</feature>
<proteinExistence type="inferred from homology"/>
<feature type="domain" description="Non-structural maintenance of chromosome element 4 C-terminal" evidence="9">
    <location>
        <begin position="315"/>
        <end position="413"/>
    </location>
</feature>
<comment type="function">
    <text evidence="7">Component of the SMC5-SMC6 complex, that promotes sister chromatid alignment after DNA damage and facilitates double-stranded DNA breaks (DSBs) repair via homologous recombination between sister chromatids.</text>
</comment>
<feature type="domain" description="Nse4/EID protein Nse3/MAGE-binding" evidence="10">
    <location>
        <begin position="89"/>
        <end position="161"/>
    </location>
</feature>
<name>G8BQU9_TETPH</name>
<keyword evidence="5 7" id="KW-0234">DNA repair</keyword>
<feature type="compositionally biased region" description="Acidic residues" evidence="8">
    <location>
        <begin position="155"/>
        <end position="164"/>
    </location>
</feature>
<reference evidence="11 12" key="1">
    <citation type="journal article" date="2011" name="Proc. Natl. Acad. Sci. U.S.A.">
        <title>Evolutionary erosion of yeast sex chromosomes by mating-type switching accidents.</title>
        <authorList>
            <person name="Gordon J.L."/>
            <person name="Armisen D."/>
            <person name="Proux-Wera E."/>
            <person name="Oheigeartaigh S.S."/>
            <person name="Byrne K.P."/>
            <person name="Wolfe K.H."/>
        </authorList>
    </citation>
    <scope>NUCLEOTIDE SEQUENCE [LARGE SCALE GENOMIC DNA]</scope>
    <source>
        <strain evidence="12">ATCC 24235 / CBS 4417 / NBRC 1672 / NRRL Y-8282 / UCD 70-5</strain>
    </source>
</reference>
<dbReference type="AlphaFoldDB" id="G8BQU9"/>
<dbReference type="GO" id="GO:0006310">
    <property type="term" value="P:DNA recombination"/>
    <property type="evidence" value="ECO:0007669"/>
    <property type="project" value="UniProtKB-UniRule"/>
</dbReference>
<dbReference type="PANTHER" id="PTHR16140:SF0">
    <property type="entry name" value="NON-STRUCTURAL MAINTENANCE OF CHROMOSOMES ELEMENT 4"/>
    <property type="match status" value="1"/>
</dbReference>
<keyword evidence="12" id="KW-1185">Reference proteome</keyword>
<sequence length="413" mass="47385">MSKRSQDEPLTGSQNKRTKTNIEKENNATTEDDYTVLQGYKQLEEEMTNGLVRVARTGAINIAFENLEAADILFSKVKGTRNNGLLAHDAKAMVNISKLAELSVRNLKFDDTRSLVNLDDILKSSKKYMLKDYFKENDIKAPVFVTNTMIDLENENEDEDDSDNTQDIGPNQIHSLGNDRTDQFRQQAIRQKYLKQFANYNDFMQFNWYKLGALYDSISKKPTTTGHFVGPFSVIPKVRAVPERNINDSLLNGRVVATTVDKITSSSLSETQDTTTPEQVIKCFKKLKKKLQSKSNNNENENPEGCDKDGEVNRINLFKFVINPNSFSATIENLFYTSFLIKEGKLIMEEDKNDGLPYLLIKEHNPKGKKDSKIQEIEEGNKREHQQHHIIYQLDMPTWRKLIDTFEITESFL</sequence>
<evidence type="ECO:0000256" key="4">
    <source>
        <dbReference type="ARBA" id="ARBA00023172"/>
    </source>
</evidence>
<protein>
    <recommendedName>
        <fullName evidence="7">Non-structural maintenance of chromosomes element 4</fullName>
    </recommendedName>
</protein>
<dbReference type="Pfam" id="PF15412">
    <property type="entry name" value="Nse4-Nse3_bdg"/>
    <property type="match status" value="1"/>
</dbReference>
<feature type="region of interest" description="Disordered" evidence="8">
    <location>
        <begin position="1"/>
        <end position="30"/>
    </location>
</feature>
<dbReference type="GO" id="GO:0005634">
    <property type="term" value="C:nucleus"/>
    <property type="evidence" value="ECO:0007669"/>
    <property type="project" value="UniProtKB-SubCell"/>
</dbReference>
<dbReference type="OrthoDB" id="361242at2759"/>
<organism evidence="11 12">
    <name type="scientific">Tetrapisispora phaffii (strain ATCC 24235 / CBS 4417 / NBRC 1672 / NRRL Y-8282 / UCD 70-5)</name>
    <name type="common">Yeast</name>
    <name type="synonym">Fabospora phaffii</name>
    <dbReference type="NCBI Taxonomy" id="1071381"/>
    <lineage>
        <taxon>Eukaryota</taxon>
        <taxon>Fungi</taxon>
        <taxon>Dikarya</taxon>
        <taxon>Ascomycota</taxon>
        <taxon>Saccharomycotina</taxon>
        <taxon>Saccharomycetes</taxon>
        <taxon>Saccharomycetales</taxon>
        <taxon>Saccharomycetaceae</taxon>
        <taxon>Tetrapisispora</taxon>
    </lineage>
</organism>
<dbReference type="Proteomes" id="UP000005666">
    <property type="component" value="Chromosome 3"/>
</dbReference>
<evidence type="ECO:0000256" key="3">
    <source>
        <dbReference type="ARBA" id="ARBA00022763"/>
    </source>
</evidence>
<comment type="subcellular location">
    <subcellularLocation>
        <location evidence="1 7">Nucleus</location>
    </subcellularLocation>
</comment>
<keyword evidence="3 7" id="KW-0227">DNA damage</keyword>
<evidence type="ECO:0000256" key="8">
    <source>
        <dbReference type="SAM" id="MobiDB-lite"/>
    </source>
</evidence>
<dbReference type="InterPro" id="IPR014854">
    <property type="entry name" value="Nse4_C"/>
</dbReference>
<dbReference type="OMA" id="IFQMDMP"/>
<dbReference type="InterPro" id="IPR027786">
    <property type="entry name" value="Nse4/EID"/>
</dbReference>
<dbReference type="HOGENOM" id="CLU_041037_5_1_1"/>
<dbReference type="eggNOG" id="KOG2866">
    <property type="taxonomic scope" value="Eukaryota"/>
</dbReference>
<evidence type="ECO:0000259" key="9">
    <source>
        <dbReference type="Pfam" id="PF08743"/>
    </source>
</evidence>
<comment type="similarity">
    <text evidence="2 7">Belongs to the NSE4 family.</text>
</comment>
<comment type="subunit">
    <text evidence="7">Component of the SMC5-SMC6 complex.</text>
</comment>
<keyword evidence="6 7" id="KW-0539">Nucleus</keyword>
<evidence type="ECO:0000256" key="7">
    <source>
        <dbReference type="RuleBase" id="RU365071"/>
    </source>
</evidence>
<gene>
    <name evidence="11" type="primary">TPHA0C04610</name>
    <name evidence="11" type="ordered locus">TPHA_0C04610</name>
</gene>
<dbReference type="GO" id="GO:0006281">
    <property type="term" value="P:DNA repair"/>
    <property type="evidence" value="ECO:0007669"/>
    <property type="project" value="UniProtKB-UniRule"/>
</dbReference>
<evidence type="ECO:0000313" key="11">
    <source>
        <dbReference type="EMBL" id="CCE62611.1"/>
    </source>
</evidence>
<evidence type="ECO:0000256" key="2">
    <source>
        <dbReference type="ARBA" id="ARBA00008997"/>
    </source>
</evidence>
<dbReference type="PANTHER" id="PTHR16140">
    <property type="entry name" value="NON-STRUCTURAL MAINTENANCE OF CHROMOSOMES ELEMENT 4"/>
    <property type="match status" value="1"/>
</dbReference>
<dbReference type="STRING" id="1071381.G8BQU9"/>
<evidence type="ECO:0000259" key="10">
    <source>
        <dbReference type="Pfam" id="PF15412"/>
    </source>
</evidence>
<dbReference type="RefSeq" id="XP_003685045.1">
    <property type="nucleotide sequence ID" value="XM_003684997.1"/>
</dbReference>
<dbReference type="InterPro" id="IPR029225">
    <property type="entry name" value="Nse4_Nse3-bd"/>
</dbReference>